<protein>
    <submittedName>
        <fullName evidence="1">Uncharacterized protein</fullName>
    </submittedName>
</protein>
<gene>
    <name evidence="1" type="ORF">ANCCEY_01665</name>
</gene>
<organism evidence="1 2">
    <name type="scientific">Ancylostoma ceylanicum</name>
    <dbReference type="NCBI Taxonomy" id="53326"/>
    <lineage>
        <taxon>Eukaryota</taxon>
        <taxon>Metazoa</taxon>
        <taxon>Ecdysozoa</taxon>
        <taxon>Nematoda</taxon>
        <taxon>Chromadorea</taxon>
        <taxon>Rhabditida</taxon>
        <taxon>Rhabditina</taxon>
        <taxon>Rhabditomorpha</taxon>
        <taxon>Strongyloidea</taxon>
        <taxon>Ancylostomatidae</taxon>
        <taxon>Ancylostomatinae</taxon>
        <taxon>Ancylostoma</taxon>
    </lineage>
</organism>
<evidence type="ECO:0000313" key="2">
    <source>
        <dbReference type="Proteomes" id="UP000054495"/>
    </source>
</evidence>
<keyword evidence="2" id="KW-1185">Reference proteome</keyword>
<dbReference type="EMBL" id="KE124797">
    <property type="protein sequence ID" value="EPB79242.1"/>
    <property type="molecule type" value="Genomic_DNA"/>
</dbReference>
<name>A0A0D6MCN9_9BILA</name>
<dbReference type="PANTHER" id="PTHR10974">
    <property type="entry name" value="FI08016P-RELATED"/>
    <property type="match status" value="1"/>
</dbReference>
<evidence type="ECO:0000313" key="1">
    <source>
        <dbReference type="EMBL" id="EPB79242.1"/>
    </source>
</evidence>
<sequence>MRSRNKIVQDCSSSDASQPITKVDNGSVTLIKGYEKFKCKARCLFHERDRKYKGSEWRTIKKTKFPCDFIETDCKFQNVSKKYIHMQIEEKKSPKEMSVLKRENYPDVHLIVLDSVASSQLIRALPRTANFLLNGMDAVQFRKLNRVGDNSRPNGFVTLLGKTTEPVVRTLMKLKTIEPDLDYTKFCSNYIDDKTYIPVNYRSAGYKHALSVKDNEELPEQFICEAFIPCTVVAKYANVQKSARLSERNRRSMGESRENLKQNSPKFSLSWIADLAHNDAGGLYKGDYALYNFFFKNRKALSNSFIFFFGDHGGRFGRIFDENSRGSSLLRRFQAEQRRNCKTLPIPFQYCICQYEKKDVTDNALKQSLGQFAAKELASFLETQNVSSTCEEIKLQKAVEAKQYLSTKIKNLGSNTSFFEVTFEVAAPAKGKFQIPIRKEQGHLNLEGALFQRMDRLLGASVEDRLYRENADLFDYCPFEIPDPWHKSIAQYVDVKYGFETNIT</sequence>
<dbReference type="Pfam" id="PF02995">
    <property type="entry name" value="DUF229"/>
    <property type="match status" value="3"/>
</dbReference>
<reference evidence="1 2" key="1">
    <citation type="submission" date="2013-05" db="EMBL/GenBank/DDBJ databases">
        <title>Draft genome of the parasitic nematode Anyclostoma ceylanicum.</title>
        <authorList>
            <person name="Mitreva M."/>
        </authorList>
    </citation>
    <scope>NUCLEOTIDE SEQUENCE [LARGE SCALE GENOMIC DNA]</scope>
</reference>
<dbReference type="InterPro" id="IPR004245">
    <property type="entry name" value="DUF229"/>
</dbReference>
<proteinExistence type="predicted"/>
<dbReference type="Proteomes" id="UP000054495">
    <property type="component" value="Unassembled WGS sequence"/>
</dbReference>
<dbReference type="AlphaFoldDB" id="A0A0D6MCN9"/>
<accession>A0A0D6MCN9</accession>
<dbReference type="PANTHER" id="PTHR10974:SF75">
    <property type="entry name" value="SULFATASE DOMAIN-CONTAINING PROTEIN"/>
    <property type="match status" value="1"/>
</dbReference>
<dbReference type="GO" id="GO:0005615">
    <property type="term" value="C:extracellular space"/>
    <property type="evidence" value="ECO:0007669"/>
    <property type="project" value="TreeGrafter"/>
</dbReference>